<evidence type="ECO:0000259" key="2">
    <source>
        <dbReference type="Pfam" id="PF13505"/>
    </source>
</evidence>
<evidence type="ECO:0000313" key="3">
    <source>
        <dbReference type="EMBL" id="RYM34178.1"/>
    </source>
</evidence>
<gene>
    <name evidence="3" type="ORF">ERX46_09475</name>
</gene>
<reference evidence="3 4" key="1">
    <citation type="submission" date="2019-02" db="EMBL/GenBank/DDBJ databases">
        <title>Genome sequence of the sea-ice species Brumimicrobium glaciale.</title>
        <authorList>
            <person name="Bowman J.P."/>
        </authorList>
    </citation>
    <scope>NUCLEOTIDE SEQUENCE [LARGE SCALE GENOMIC DNA]</scope>
    <source>
        <strain evidence="3 4">IC156</strain>
    </source>
</reference>
<dbReference type="Pfam" id="PF13505">
    <property type="entry name" value="OMP_b-brl"/>
    <property type="match status" value="1"/>
</dbReference>
<dbReference type="AlphaFoldDB" id="A0A4Q4KM42"/>
<name>A0A4Q4KM42_9FLAO</name>
<dbReference type="EMBL" id="SETE01000003">
    <property type="protein sequence ID" value="RYM34178.1"/>
    <property type="molecule type" value="Genomic_DNA"/>
</dbReference>
<sequence>MRSLLFTIILILSLPNESFSQLGVKGGLAVGKTLQSKGLLHYGLDLGFTYEVTERFRAEVLFEGMFRNNVLTLYDPNDYALGQKLEDNKTLSSFIPITVGVDYSFFKGKLKPFVGLNLGVMTLGTRLKGESYYSHYFTFHPKVGVNYALTENIVIDFTFKHHVIVRQASNGSVNNPIIAGNLGVQYNF</sequence>
<evidence type="ECO:0000313" key="4">
    <source>
        <dbReference type="Proteomes" id="UP000293952"/>
    </source>
</evidence>
<dbReference type="RefSeq" id="WP_130093619.1">
    <property type="nucleotide sequence ID" value="NZ_SETE01000003.1"/>
</dbReference>
<proteinExistence type="predicted"/>
<feature type="domain" description="Outer membrane protein beta-barrel" evidence="2">
    <location>
        <begin position="14"/>
        <end position="188"/>
    </location>
</feature>
<dbReference type="InterPro" id="IPR027385">
    <property type="entry name" value="Beta-barrel_OMP"/>
</dbReference>
<evidence type="ECO:0000256" key="1">
    <source>
        <dbReference type="ARBA" id="ARBA00022729"/>
    </source>
</evidence>
<dbReference type="SUPFAM" id="SSF56925">
    <property type="entry name" value="OMPA-like"/>
    <property type="match status" value="1"/>
</dbReference>
<dbReference type="OrthoDB" id="1467600at2"/>
<dbReference type="InterPro" id="IPR011250">
    <property type="entry name" value="OMP/PagP_B-barrel"/>
</dbReference>
<protein>
    <recommendedName>
        <fullName evidence="2">Outer membrane protein beta-barrel domain-containing protein</fullName>
    </recommendedName>
</protein>
<comment type="caution">
    <text evidence="3">The sequence shown here is derived from an EMBL/GenBank/DDBJ whole genome shotgun (WGS) entry which is preliminary data.</text>
</comment>
<dbReference type="Proteomes" id="UP000293952">
    <property type="component" value="Unassembled WGS sequence"/>
</dbReference>
<organism evidence="3 4">
    <name type="scientific">Brumimicrobium glaciale</name>
    <dbReference type="NCBI Taxonomy" id="200475"/>
    <lineage>
        <taxon>Bacteria</taxon>
        <taxon>Pseudomonadati</taxon>
        <taxon>Bacteroidota</taxon>
        <taxon>Flavobacteriia</taxon>
        <taxon>Flavobacteriales</taxon>
        <taxon>Crocinitomicaceae</taxon>
        <taxon>Brumimicrobium</taxon>
    </lineage>
</organism>
<accession>A0A4Q4KM42</accession>
<dbReference type="Gene3D" id="2.40.160.20">
    <property type="match status" value="1"/>
</dbReference>
<keyword evidence="1" id="KW-0732">Signal</keyword>
<keyword evidence="4" id="KW-1185">Reference proteome</keyword>